<dbReference type="InterPro" id="IPR007560">
    <property type="entry name" value="Restrct_endonuc_IV_Mrr"/>
</dbReference>
<feature type="domain" description="Restriction system protein Mrr-like N-terminal" evidence="3">
    <location>
        <begin position="13"/>
        <end position="92"/>
    </location>
</feature>
<dbReference type="Gene3D" id="3.40.1350.10">
    <property type="match status" value="1"/>
</dbReference>
<dbReference type="InterPro" id="IPR011856">
    <property type="entry name" value="tRNA_endonuc-like_dom_sf"/>
</dbReference>
<dbReference type="Pfam" id="PF14338">
    <property type="entry name" value="Mrr_N"/>
    <property type="match status" value="1"/>
</dbReference>
<dbReference type="GO" id="GO:0009307">
    <property type="term" value="P:DNA restriction-modification system"/>
    <property type="evidence" value="ECO:0007669"/>
    <property type="project" value="InterPro"/>
</dbReference>
<dbReference type="GO" id="GO:0003677">
    <property type="term" value="F:DNA binding"/>
    <property type="evidence" value="ECO:0007669"/>
    <property type="project" value="InterPro"/>
</dbReference>
<dbReference type="EMBL" id="CP009247">
    <property type="protein sequence ID" value="APT88022.1"/>
    <property type="molecule type" value="Genomic_DNA"/>
</dbReference>
<dbReference type="STRING" id="1437875.CFRA_00505"/>
<dbReference type="InterPro" id="IPR036388">
    <property type="entry name" value="WH-like_DNA-bd_sf"/>
</dbReference>
<keyword evidence="5" id="KW-1185">Reference proteome</keyword>
<dbReference type="Gene3D" id="1.10.10.10">
    <property type="entry name" value="Winged helix-like DNA-binding domain superfamily/Winged helix DNA-binding domain"/>
    <property type="match status" value="1"/>
</dbReference>
<organism evidence="4 5">
    <name type="scientific">Corynebacterium frankenforstense DSM 45800</name>
    <dbReference type="NCBI Taxonomy" id="1437875"/>
    <lineage>
        <taxon>Bacteria</taxon>
        <taxon>Bacillati</taxon>
        <taxon>Actinomycetota</taxon>
        <taxon>Actinomycetes</taxon>
        <taxon>Mycobacteriales</taxon>
        <taxon>Corynebacteriaceae</taxon>
        <taxon>Corynebacterium</taxon>
    </lineage>
</organism>
<dbReference type="REBASE" id="182333">
    <property type="entry name" value="Cfr45800MrrP"/>
</dbReference>
<feature type="compositionally biased region" description="Basic and acidic residues" evidence="1">
    <location>
        <begin position="118"/>
        <end position="127"/>
    </location>
</feature>
<accession>A0A1L7CQ98</accession>
<proteinExistence type="predicted"/>
<feature type="region of interest" description="Disordered" evidence="1">
    <location>
        <begin position="118"/>
        <end position="152"/>
    </location>
</feature>
<evidence type="ECO:0008006" key="6">
    <source>
        <dbReference type="Google" id="ProtNLM"/>
    </source>
</evidence>
<evidence type="ECO:0000256" key="1">
    <source>
        <dbReference type="SAM" id="MobiDB-lite"/>
    </source>
</evidence>
<evidence type="ECO:0000313" key="4">
    <source>
        <dbReference type="EMBL" id="APT88022.1"/>
    </source>
</evidence>
<dbReference type="InterPro" id="IPR011335">
    <property type="entry name" value="Restrct_endonuc-II-like"/>
</dbReference>
<evidence type="ECO:0000259" key="3">
    <source>
        <dbReference type="Pfam" id="PF14338"/>
    </source>
</evidence>
<dbReference type="SUPFAM" id="SSF52980">
    <property type="entry name" value="Restriction endonuclease-like"/>
    <property type="match status" value="1"/>
</dbReference>
<evidence type="ECO:0000313" key="5">
    <source>
        <dbReference type="Proteomes" id="UP000185434"/>
    </source>
</evidence>
<dbReference type="Proteomes" id="UP000185434">
    <property type="component" value="Chromosome"/>
</dbReference>
<evidence type="ECO:0000259" key="2">
    <source>
        <dbReference type="Pfam" id="PF04471"/>
    </source>
</evidence>
<dbReference type="PANTHER" id="PTHR30015">
    <property type="entry name" value="MRR RESTRICTION SYSTEM PROTEIN"/>
    <property type="match status" value="1"/>
</dbReference>
<dbReference type="PANTHER" id="PTHR30015:SF7">
    <property type="entry name" value="TYPE IV METHYL-DIRECTED RESTRICTION ENZYME ECOKMRR"/>
    <property type="match status" value="1"/>
</dbReference>
<reference evidence="4 5" key="1">
    <citation type="submission" date="2014-08" db="EMBL/GenBank/DDBJ databases">
        <title>Complete genome sequence of Corynebacterium frankenforstense ST18(T) (=DSM 45800(T)), isolated from raw cow milk.</title>
        <authorList>
            <person name="Ruckert C."/>
            <person name="Albersmeier A."/>
            <person name="Winkler A."/>
            <person name="Lipski A."/>
            <person name="Kalinowski J."/>
        </authorList>
    </citation>
    <scope>NUCLEOTIDE SEQUENCE [LARGE SCALE GENOMIC DNA]</scope>
    <source>
        <strain evidence="4 5">ST18</strain>
    </source>
</reference>
<feature type="domain" description="Restriction endonuclease type IV Mrr" evidence="2">
    <location>
        <begin position="179"/>
        <end position="299"/>
    </location>
</feature>
<dbReference type="InterPro" id="IPR052906">
    <property type="entry name" value="Type_IV_Methyl-Rstrct_Enzyme"/>
</dbReference>
<dbReference type="AlphaFoldDB" id="A0A1L7CQ98"/>
<gene>
    <name evidence="4" type="ORF">CFRA_00505</name>
</gene>
<dbReference type="KEGG" id="cfk:CFRA_00505"/>
<name>A0A1L7CQ98_9CORY</name>
<protein>
    <recommendedName>
        <fullName evidence="6">Restriction endonuclease</fullName>
    </recommendedName>
</protein>
<dbReference type="InterPro" id="IPR025745">
    <property type="entry name" value="Mrr-like_N_dom"/>
</dbReference>
<sequence length="329" mass="36131">MISEMPNIDGLRPAVLAVLAAKREPVRLLDLLVMAADHVGLDEDMREETLASGGNRLRLRVSYACSSLTIADLLERPQRGFYRITDNGRAVAERHLEAYRERDLEEWPQWRSYQEELAERREHKASESEGAGGSGAGGSSPAPAAQSSDEDGQSLLERVRGGIDELNNAVETRLRARLQQASPQFFEKAVVELLKKMGYSGTNGRGRTVGGSGDGGIDGVIDQDALGLQKIYIQAKRYADGNAVQRPAIQQFFGALSGKGAGRGVFITTSTFTRGAREEAQRYGGQMVLIDGIRLTALMRHYGVAVQPLQDLEIYQIDEDFFEEDEELG</sequence>
<dbReference type="GO" id="GO:0015666">
    <property type="term" value="F:restriction endodeoxyribonuclease activity"/>
    <property type="evidence" value="ECO:0007669"/>
    <property type="project" value="TreeGrafter"/>
</dbReference>
<dbReference type="Pfam" id="PF04471">
    <property type="entry name" value="Mrr_cat"/>
    <property type="match status" value="1"/>
</dbReference>